<dbReference type="AlphaFoldDB" id="V5FVR4"/>
<dbReference type="PANTHER" id="PTHR43226:SF4">
    <property type="entry name" value="XAA-PRO AMINOPEPTIDASE 3"/>
    <property type="match status" value="1"/>
</dbReference>
<evidence type="ECO:0000256" key="5">
    <source>
        <dbReference type="ARBA" id="ARBA00023211"/>
    </source>
</evidence>
<keyword evidence="7" id="KW-0031">Aminopeptidase</keyword>
<comment type="cofactor">
    <cofactor evidence="1">
        <name>Mn(2+)</name>
        <dbReference type="ChEBI" id="CHEBI:29035"/>
    </cofactor>
</comment>
<evidence type="ECO:0000256" key="3">
    <source>
        <dbReference type="ARBA" id="ARBA00022723"/>
    </source>
</evidence>
<keyword evidence="7" id="KW-0645">Protease</keyword>
<keyword evidence="5" id="KW-0464">Manganese</keyword>
<dbReference type="Gene3D" id="3.90.230.10">
    <property type="entry name" value="Creatinase/methionine aminopeptidase superfamily"/>
    <property type="match status" value="1"/>
</dbReference>
<dbReference type="GO" id="GO:0005739">
    <property type="term" value="C:mitochondrion"/>
    <property type="evidence" value="ECO:0007669"/>
    <property type="project" value="TreeGrafter"/>
</dbReference>
<dbReference type="InterPro" id="IPR052433">
    <property type="entry name" value="X-Pro_dipept-like"/>
</dbReference>
<organism evidence="7">
    <name type="scientific">Anoplophora glabripennis</name>
    <name type="common">Asian longhorn beetle</name>
    <name type="synonym">Anoplophora nobilis</name>
    <dbReference type="NCBI Taxonomy" id="217634"/>
    <lineage>
        <taxon>Eukaryota</taxon>
        <taxon>Metazoa</taxon>
        <taxon>Ecdysozoa</taxon>
        <taxon>Arthropoda</taxon>
        <taxon>Hexapoda</taxon>
        <taxon>Insecta</taxon>
        <taxon>Pterygota</taxon>
        <taxon>Neoptera</taxon>
        <taxon>Endopterygota</taxon>
        <taxon>Coleoptera</taxon>
        <taxon>Polyphaga</taxon>
        <taxon>Cucujiformia</taxon>
        <taxon>Chrysomeloidea</taxon>
        <taxon>Cerambycidae</taxon>
        <taxon>Lamiinae</taxon>
        <taxon>Lamiini</taxon>
        <taxon>Anoplophora</taxon>
    </lineage>
</organism>
<dbReference type="GO" id="GO:0046872">
    <property type="term" value="F:metal ion binding"/>
    <property type="evidence" value="ECO:0007669"/>
    <property type="project" value="UniProtKB-KW"/>
</dbReference>
<keyword evidence="3" id="KW-0479">Metal-binding</keyword>
<dbReference type="InterPro" id="IPR036005">
    <property type="entry name" value="Creatinase/aminopeptidase-like"/>
</dbReference>
<dbReference type="SUPFAM" id="SSF55920">
    <property type="entry name" value="Creatinase/aminopeptidase"/>
    <property type="match status" value="1"/>
</dbReference>
<evidence type="ECO:0000313" key="7">
    <source>
        <dbReference type="EMBL" id="JAB61740.1"/>
    </source>
</evidence>
<accession>V5FVR4</accession>
<dbReference type="GO" id="GO:0006508">
    <property type="term" value="P:proteolysis"/>
    <property type="evidence" value="ECO:0007669"/>
    <property type="project" value="TreeGrafter"/>
</dbReference>
<feature type="domain" description="Peptidase M24" evidence="6">
    <location>
        <begin position="4"/>
        <end position="182"/>
    </location>
</feature>
<name>V5FVR4_ANOGL</name>
<dbReference type="EMBL" id="GALX01006726">
    <property type="protein sequence ID" value="JAB61740.1"/>
    <property type="molecule type" value="Transcribed_RNA"/>
</dbReference>
<gene>
    <name evidence="7" type="primary">XPP3</name>
</gene>
<proteinExistence type="inferred from homology"/>
<dbReference type="GO" id="GO:0004177">
    <property type="term" value="F:aminopeptidase activity"/>
    <property type="evidence" value="ECO:0007669"/>
    <property type="project" value="UniProtKB-KW"/>
</dbReference>
<evidence type="ECO:0000256" key="2">
    <source>
        <dbReference type="ARBA" id="ARBA00008766"/>
    </source>
</evidence>
<dbReference type="InterPro" id="IPR000994">
    <property type="entry name" value="Pept_M24"/>
</dbReference>
<dbReference type="Pfam" id="PF00557">
    <property type="entry name" value="Peptidase_M24"/>
    <property type="match status" value="1"/>
</dbReference>
<evidence type="ECO:0000256" key="1">
    <source>
        <dbReference type="ARBA" id="ARBA00001936"/>
    </source>
</evidence>
<sequence length="182" mass="20518">MLGLGENQIFAEIDYRCRMQGAEYLAYPPVVAGGSRATIIHYINNNQLINDGEMVLVDAGCEYHGYLSDVTRTWPVNGKFTPQQREIYEVVYSVQEELIQMCSSLPTLDALFESMCYLLGKRLQEIGLIGIQPSSEYLMKTAYQLCPHHVSHYLGMDIHDTPMINRNINIAPGMIITIEPGI</sequence>
<protein>
    <submittedName>
        <fullName evidence="7">Putative Xaa-Pro aminopeptidase 3</fullName>
    </submittedName>
</protein>
<reference evidence="7" key="1">
    <citation type="submission" date="2013-07" db="EMBL/GenBank/DDBJ databases">
        <title>Midgut Transcriptome Profiling of Anoplphora glabripennis, a Lignocellulose Degrading, Wood-Boring Cerambycid.</title>
        <authorList>
            <person name="Scully E.D."/>
            <person name="Hoover K."/>
            <person name="Carlson J.E."/>
            <person name="Tien M."/>
            <person name="Geib S.M."/>
        </authorList>
    </citation>
    <scope>NUCLEOTIDE SEQUENCE</scope>
</reference>
<evidence type="ECO:0000259" key="6">
    <source>
        <dbReference type="Pfam" id="PF00557"/>
    </source>
</evidence>
<evidence type="ECO:0000256" key="4">
    <source>
        <dbReference type="ARBA" id="ARBA00022801"/>
    </source>
</evidence>
<keyword evidence="4" id="KW-0378">Hydrolase</keyword>
<dbReference type="PANTHER" id="PTHR43226">
    <property type="entry name" value="XAA-PRO AMINOPEPTIDASE 3"/>
    <property type="match status" value="1"/>
</dbReference>
<comment type="similarity">
    <text evidence="2">Belongs to the peptidase M24B family.</text>
</comment>